<gene>
    <name evidence="7" type="ORF">SAMEA4029009_CIC11G00000001603</name>
</gene>
<organism evidence="7 8">
    <name type="scientific">Sungouiella intermedia</name>
    <dbReference type="NCBI Taxonomy" id="45354"/>
    <lineage>
        <taxon>Eukaryota</taxon>
        <taxon>Fungi</taxon>
        <taxon>Dikarya</taxon>
        <taxon>Ascomycota</taxon>
        <taxon>Saccharomycotina</taxon>
        <taxon>Pichiomycetes</taxon>
        <taxon>Metschnikowiaceae</taxon>
        <taxon>Sungouiella</taxon>
    </lineage>
</organism>
<dbReference type="Gene3D" id="3.40.50.720">
    <property type="entry name" value="NAD(P)-binding Rossmann-like Domain"/>
    <property type="match status" value="1"/>
</dbReference>
<protein>
    <submittedName>
        <fullName evidence="7">CIC11C00000001603</fullName>
    </submittedName>
</protein>
<dbReference type="GO" id="GO:0019478">
    <property type="term" value="P:D-amino acid catabolic process"/>
    <property type="evidence" value="ECO:0007669"/>
    <property type="project" value="TreeGrafter"/>
</dbReference>
<dbReference type="Gene3D" id="3.30.9.10">
    <property type="entry name" value="D-Amino Acid Oxidase, subunit A, domain 2"/>
    <property type="match status" value="1"/>
</dbReference>
<keyword evidence="5" id="KW-0560">Oxidoreductase</keyword>
<dbReference type="PANTHER" id="PTHR11530:SF11">
    <property type="entry name" value="D-ASPARTATE OXIDASE"/>
    <property type="match status" value="1"/>
</dbReference>
<dbReference type="Proteomes" id="UP000182259">
    <property type="component" value="Chromosome IV"/>
</dbReference>
<evidence type="ECO:0000313" key="8">
    <source>
        <dbReference type="Proteomes" id="UP000182259"/>
    </source>
</evidence>
<dbReference type="SUPFAM" id="SSF54373">
    <property type="entry name" value="FAD-linked reductases, C-terminal domain"/>
    <property type="match status" value="1"/>
</dbReference>
<dbReference type="PANTHER" id="PTHR11530">
    <property type="entry name" value="D-AMINO ACID OXIDASE"/>
    <property type="match status" value="1"/>
</dbReference>
<dbReference type="SUPFAM" id="SSF51971">
    <property type="entry name" value="Nucleotide-binding domain"/>
    <property type="match status" value="1"/>
</dbReference>
<proteinExistence type="inferred from homology"/>
<sequence length="338" mass="37017">MTYIVIGAGIIGLYTVYELLQRNVDPHDITIIAQHLPGDQSIMYASPYAGAYFTPILDNKSLQYARYTYQNIEKLRTFLGGDGSGIGRAETIEHSEVPLDSELIDGCRFIPDLEVGKSWLPGCKDYLKFNGIVFNSPVLTQKMKDKFSDLGVTVIRKKLSSFGDIGVANATIFNCLGLGAEDLVDDTKVYSTRGQVLVVRAPHVKRVLLAWTSGAATYVIPRPESKTHEVILGGFYQPHRFDANTYGYESEDILKRIAAFFPEVLLLNASGGSIDDLEVLRTVAGARPTREGGVRIEKERTKHGTVLHNYGACGTGYLCGLGMVDKCIGLLDALGSKL</sequence>
<evidence type="ECO:0000256" key="1">
    <source>
        <dbReference type="ARBA" id="ARBA00001974"/>
    </source>
</evidence>
<dbReference type="Pfam" id="PF01266">
    <property type="entry name" value="DAO"/>
    <property type="match status" value="1"/>
</dbReference>
<dbReference type="PIRSF" id="PIRSF000189">
    <property type="entry name" value="D-aa_oxidase"/>
    <property type="match status" value="1"/>
</dbReference>
<evidence type="ECO:0000256" key="2">
    <source>
        <dbReference type="ARBA" id="ARBA00006730"/>
    </source>
</evidence>
<evidence type="ECO:0000313" key="7">
    <source>
        <dbReference type="EMBL" id="SGZ56186.1"/>
    </source>
</evidence>
<dbReference type="GO" id="GO:0005737">
    <property type="term" value="C:cytoplasm"/>
    <property type="evidence" value="ECO:0007669"/>
    <property type="project" value="TreeGrafter"/>
</dbReference>
<dbReference type="InterPro" id="IPR006076">
    <property type="entry name" value="FAD-dep_OxRdtase"/>
</dbReference>
<name>A0A1L0C0F2_9ASCO</name>
<feature type="domain" description="FAD dependent oxidoreductase" evidence="6">
    <location>
        <begin position="3"/>
        <end position="322"/>
    </location>
</feature>
<accession>A0A1L0C0F2</accession>
<evidence type="ECO:0000256" key="5">
    <source>
        <dbReference type="ARBA" id="ARBA00023002"/>
    </source>
</evidence>
<dbReference type="AlphaFoldDB" id="A0A1L0C0F2"/>
<dbReference type="GO" id="GO:0071949">
    <property type="term" value="F:FAD binding"/>
    <property type="evidence" value="ECO:0007669"/>
    <property type="project" value="InterPro"/>
</dbReference>
<dbReference type="EMBL" id="LT635767">
    <property type="protein sequence ID" value="SGZ56186.1"/>
    <property type="molecule type" value="Genomic_DNA"/>
</dbReference>
<evidence type="ECO:0000256" key="3">
    <source>
        <dbReference type="ARBA" id="ARBA00022630"/>
    </source>
</evidence>
<keyword evidence="3" id="KW-0285">Flavoprotein</keyword>
<reference evidence="8" key="1">
    <citation type="submission" date="2016-10" db="EMBL/GenBank/DDBJ databases">
        <authorList>
            <person name="Geijer C."/>
            <person name="Jareborg N."/>
            <person name="Dainat J."/>
        </authorList>
    </citation>
    <scope>NUCLEOTIDE SEQUENCE [LARGE SCALE GENOMIC DNA]</scope>
    <source>
        <strain evidence="8">PYCC 4715</strain>
    </source>
</reference>
<dbReference type="InterPro" id="IPR023209">
    <property type="entry name" value="DAO"/>
</dbReference>
<comment type="cofactor">
    <cofactor evidence="1">
        <name>FAD</name>
        <dbReference type="ChEBI" id="CHEBI:57692"/>
    </cofactor>
</comment>
<dbReference type="GO" id="GO:0003884">
    <property type="term" value="F:D-amino-acid oxidase activity"/>
    <property type="evidence" value="ECO:0007669"/>
    <property type="project" value="InterPro"/>
</dbReference>
<evidence type="ECO:0000256" key="4">
    <source>
        <dbReference type="ARBA" id="ARBA00022827"/>
    </source>
</evidence>
<evidence type="ECO:0000259" key="6">
    <source>
        <dbReference type="Pfam" id="PF01266"/>
    </source>
</evidence>
<keyword evidence="4" id="KW-0274">FAD</keyword>
<comment type="similarity">
    <text evidence="2">Belongs to the DAMOX/DASOX family.</text>
</comment>